<reference evidence="2" key="2">
    <citation type="submission" date="2021-04" db="EMBL/GenBank/DDBJ databases">
        <authorList>
            <person name="Gilroy R."/>
        </authorList>
    </citation>
    <scope>NUCLEOTIDE SEQUENCE</scope>
    <source>
        <strain evidence="2">CHK188-11489</strain>
    </source>
</reference>
<evidence type="ECO:0000313" key="3">
    <source>
        <dbReference type="Proteomes" id="UP000824105"/>
    </source>
</evidence>
<gene>
    <name evidence="2" type="ORF">H9724_06460</name>
</gene>
<evidence type="ECO:0000256" key="1">
    <source>
        <dbReference type="SAM" id="SignalP"/>
    </source>
</evidence>
<proteinExistence type="predicted"/>
<keyword evidence="1" id="KW-0732">Signal</keyword>
<protein>
    <submittedName>
        <fullName evidence="2">Uncharacterized protein</fullName>
    </submittedName>
</protein>
<dbReference type="AlphaFoldDB" id="A0A9D2JQ42"/>
<dbReference type="EMBL" id="DXBF01000054">
    <property type="protein sequence ID" value="HIZ62392.1"/>
    <property type="molecule type" value="Genomic_DNA"/>
</dbReference>
<dbReference type="SUPFAM" id="SSF75011">
    <property type="entry name" value="3-carboxy-cis,cis-mucoante lactonizing enzyme"/>
    <property type="match status" value="1"/>
</dbReference>
<name>A0A9D2JQ42_9FIRM</name>
<reference evidence="2" key="1">
    <citation type="journal article" date="2021" name="PeerJ">
        <title>Extensive microbial diversity within the chicken gut microbiome revealed by metagenomics and culture.</title>
        <authorList>
            <person name="Gilroy R."/>
            <person name="Ravi A."/>
            <person name="Getino M."/>
            <person name="Pursley I."/>
            <person name="Horton D.L."/>
            <person name="Alikhan N.F."/>
            <person name="Baker D."/>
            <person name="Gharbi K."/>
            <person name="Hall N."/>
            <person name="Watson M."/>
            <person name="Adriaenssens E.M."/>
            <person name="Foster-Nyarko E."/>
            <person name="Jarju S."/>
            <person name="Secka A."/>
            <person name="Antonio M."/>
            <person name="Oren A."/>
            <person name="Chaudhuri R.R."/>
            <person name="La Ragione R."/>
            <person name="Hildebrand F."/>
            <person name="Pallen M.J."/>
        </authorList>
    </citation>
    <scope>NUCLEOTIDE SEQUENCE</scope>
    <source>
        <strain evidence="2">CHK188-11489</strain>
    </source>
</reference>
<comment type="caution">
    <text evidence="2">The sequence shown here is derived from an EMBL/GenBank/DDBJ whole genome shotgun (WGS) entry which is preliminary data.</text>
</comment>
<dbReference type="Proteomes" id="UP000824105">
    <property type="component" value="Unassembled WGS sequence"/>
</dbReference>
<feature type="signal peptide" evidence="1">
    <location>
        <begin position="1"/>
        <end position="23"/>
    </location>
</feature>
<evidence type="ECO:0000313" key="2">
    <source>
        <dbReference type="EMBL" id="HIZ62392.1"/>
    </source>
</evidence>
<dbReference type="PROSITE" id="PS51257">
    <property type="entry name" value="PROKAR_LIPOPROTEIN"/>
    <property type="match status" value="1"/>
</dbReference>
<accession>A0A9D2JQ42</accession>
<sequence>MKRIFALLAVLGCLTALYGCVPAAQEPSAVPATAETAPAADPAAGLPLYLPSLDTARGTYNTGLAEKENSGLYFLDYASAENRILCSKPGCSHDSDACEGRFLSDESVRGVYALQDGAIVYGVSEGINGPTTLWLAESDGSERRELASIDRLGQVLCADAENIYVVQWMEEVERGYYGRVLRVSLADGAVTPQAELPEGPPQYFLGVSGREVLAWQIQWEQIPPLNIPEDTTEEEARVLNDAYEEELSKTEAEHRVFLWSPDTGEQRDVTTWTSHYGSTGRTVLWDGGRLYWCSDNRPDDLHWMTPDGQTGELAVAWPEEILHSQGETIFYLERMLPGRLLLTVWGPWGIDRIQRYALDLESGAVQECPLEYVSNASERPIMIMAQGEEELAVAFAEQRQQVEYIDADGELATTEAVHTRTGVISFEDFLSGNPDYREITQEDGKTE</sequence>
<organism evidence="2 3">
    <name type="scientific">Candidatus Gemmiger avistercoris</name>
    <dbReference type="NCBI Taxonomy" id="2838606"/>
    <lineage>
        <taxon>Bacteria</taxon>
        <taxon>Bacillati</taxon>
        <taxon>Bacillota</taxon>
        <taxon>Clostridia</taxon>
        <taxon>Eubacteriales</taxon>
        <taxon>Gemmiger</taxon>
    </lineage>
</organism>
<feature type="chain" id="PRO_5039389043" evidence="1">
    <location>
        <begin position="24"/>
        <end position="447"/>
    </location>
</feature>